<reference evidence="1 2" key="1">
    <citation type="submission" date="2024-08" db="EMBL/GenBank/DDBJ databases">
        <authorList>
            <person name="Cucini C."/>
            <person name="Frati F."/>
        </authorList>
    </citation>
    <scope>NUCLEOTIDE SEQUENCE [LARGE SCALE GENOMIC DNA]</scope>
</reference>
<evidence type="ECO:0000313" key="1">
    <source>
        <dbReference type="EMBL" id="CAL8078246.1"/>
    </source>
</evidence>
<gene>
    <name evidence="1" type="ORF">ODALV1_LOCUS4043</name>
</gene>
<keyword evidence="2" id="KW-1185">Reference proteome</keyword>
<comment type="caution">
    <text evidence="1">The sequence shown here is derived from an EMBL/GenBank/DDBJ whole genome shotgun (WGS) entry which is preliminary data.</text>
</comment>
<protein>
    <submittedName>
        <fullName evidence="1">Uncharacterized protein</fullName>
    </submittedName>
</protein>
<sequence>MVFQDGVELKSLEMLKKLTLDETVVKRINDGPVNEERLLLSSDDEDEDYLNLNSWELEKLLNESGDGSGSEEFYENTTTNKKAEVNTVAQEKETHLAGNSAPDEGFGSDETLNGLSSLLHEKEKQPWFICKNMDKAFANGGSNPNLCPTKFPCLTDQEKKRRREIRFGCSGNTSSIQSMESVDNLDQGFCTGKAMRVSRVELSDAEKKRKREARFGLNGKTDEVPAARGIRNMTGAEGVAVPMEVDDQEGLQEVKASKEKIGALVDSVLEDLESYYIKQRSQLLKSNGLVSTPLHALKEYAEFARETMHQEITCLPIAGRFKPLIRTEMIVGRFRGVGEAYDRRASGQMAALDVLTKMKLRGSCFGVVPFGLPPGWRISPRVSDDLNKFCSLNGLQNPRFSTKSNIDDKDKPVLRVECFVGPNLVARVDTDVLHYGRKKAASLALERLSGNKYPREYLTFGAACLSYKDLTEIGFKPVMSAQKRVWMLQQFKQYGDGVYQYGVDKDELHGLQAHLKNLEIQGEAYNGLKRRIQITIPNGDSDALPARKVIRIIK</sequence>
<name>A0ABP1PUP6_9HEXA</name>
<dbReference type="Proteomes" id="UP001642540">
    <property type="component" value="Unassembled WGS sequence"/>
</dbReference>
<accession>A0ABP1PUP6</accession>
<proteinExistence type="predicted"/>
<dbReference type="EMBL" id="CAXLJM020000013">
    <property type="protein sequence ID" value="CAL8078246.1"/>
    <property type="molecule type" value="Genomic_DNA"/>
</dbReference>
<evidence type="ECO:0000313" key="2">
    <source>
        <dbReference type="Proteomes" id="UP001642540"/>
    </source>
</evidence>
<organism evidence="1 2">
    <name type="scientific">Orchesella dallaii</name>
    <dbReference type="NCBI Taxonomy" id="48710"/>
    <lineage>
        <taxon>Eukaryota</taxon>
        <taxon>Metazoa</taxon>
        <taxon>Ecdysozoa</taxon>
        <taxon>Arthropoda</taxon>
        <taxon>Hexapoda</taxon>
        <taxon>Collembola</taxon>
        <taxon>Entomobryomorpha</taxon>
        <taxon>Entomobryoidea</taxon>
        <taxon>Orchesellidae</taxon>
        <taxon>Orchesellinae</taxon>
        <taxon>Orchesella</taxon>
    </lineage>
</organism>